<dbReference type="InterPro" id="IPR013780">
    <property type="entry name" value="Glyco_hydro_b"/>
</dbReference>
<dbReference type="Gene3D" id="3.20.20.80">
    <property type="entry name" value="Glycosidases"/>
    <property type="match status" value="1"/>
</dbReference>
<proteinExistence type="predicted"/>
<sequence length="641" mass="72790">MLTLQQAEKALIQVLDSIELPKLTKKDEQAFLKRLDEHFPALVIKLHQLYGERYDFFLHLQQLVVVLAKAYAARKRKWKNLDERRLKSPAWYRDEKMLGMAVYVDLFAGDLKKLKAKTPYLKSMGITYLHLMPLYKAPEGDSDGGYAVSDYRLVDPKLGSEKDLVALADALSAEGISLVLDFVFNHTSDEHRWAEAAKAGDPEFKDFYYFFEDKQEVDDYNQTCREIFPTVRRGSFTFLEPQQEWVWTTFNSFQWDLNYANPAVFNAITDEMLFLANIGCEGLRLDALAFIWKEKWTQCESLPKAHTLIQAFNSCLQIVAPAVLFKSEAIVHPDEVAQYIGKDECQLSYNPLMMALMWESLATRETKLLTASLKKSFEISPDCSWVNYIRCHDDIGWTFDDAIADQLGINGFDHRRFLNQFYTGRFDGSFAEGVPFQENPTTGDCRVCGSLASLAGLERGLEQDDNQQIELALKRIRLLNSINLSIGGIPLIYQGDELGILNDHSYLEDASKADDARWVNRPAITEDAVAKAQLPGSLEASVNQSLKAMIKLRQNNEVFGASRTEILETYNPHLFAYARLNDNGQKMLAICNFSEQEQQVPFSITDILATASVLDILNHSPLQPTDQITLGAYDVKWLVPA</sequence>
<dbReference type="InterPro" id="IPR006047">
    <property type="entry name" value="GH13_cat_dom"/>
</dbReference>
<dbReference type="Proteomes" id="UP000031278">
    <property type="component" value="Unassembled WGS sequence"/>
</dbReference>
<dbReference type="SUPFAM" id="SSF51445">
    <property type="entry name" value="(Trans)glycosidases"/>
    <property type="match status" value="1"/>
</dbReference>
<dbReference type="SUPFAM" id="SSF51011">
    <property type="entry name" value="Glycosyl hydrolase domain"/>
    <property type="match status" value="1"/>
</dbReference>
<name>A0A0B9FQL6_9GAMM</name>
<dbReference type="PANTHER" id="PTHR10357">
    <property type="entry name" value="ALPHA-AMYLASE FAMILY MEMBER"/>
    <property type="match status" value="1"/>
</dbReference>
<dbReference type="Pfam" id="PF16657">
    <property type="entry name" value="Malt_amylase_C"/>
    <property type="match status" value="1"/>
</dbReference>
<dbReference type="CDD" id="cd11324">
    <property type="entry name" value="AmyAc_Amylosucrase"/>
    <property type="match status" value="1"/>
</dbReference>
<dbReference type="RefSeq" id="WP_039469595.1">
    <property type="nucleotide sequence ID" value="NZ_JWLZ01000222.1"/>
</dbReference>
<feature type="domain" description="Glycosyl hydrolase family 13 catalytic" evidence="1">
    <location>
        <begin position="101"/>
        <end position="533"/>
    </location>
</feature>
<dbReference type="InterPro" id="IPR045857">
    <property type="entry name" value="O16G_dom_2"/>
</dbReference>
<evidence type="ECO:0000313" key="3">
    <source>
        <dbReference type="Proteomes" id="UP000031278"/>
    </source>
</evidence>
<dbReference type="Gene3D" id="3.90.400.10">
    <property type="entry name" value="Oligo-1,6-glucosidase, Domain 2"/>
    <property type="match status" value="1"/>
</dbReference>
<dbReference type="Gene3D" id="2.60.40.1180">
    <property type="entry name" value="Golgi alpha-mannosidase II"/>
    <property type="match status" value="1"/>
</dbReference>
<dbReference type="InterPro" id="IPR032091">
    <property type="entry name" value="Malt_amylase-like_C"/>
</dbReference>
<dbReference type="EMBL" id="JWLZ01000222">
    <property type="protein sequence ID" value="KHT58339.1"/>
    <property type="molecule type" value="Genomic_DNA"/>
</dbReference>
<evidence type="ECO:0000259" key="1">
    <source>
        <dbReference type="SMART" id="SM00642"/>
    </source>
</evidence>
<gene>
    <name evidence="2" type="ORF">RJ45_25560</name>
</gene>
<protein>
    <submittedName>
        <fullName evidence="2">Amylosucrase</fullName>
    </submittedName>
</protein>
<accession>A0A0B9FQL6</accession>
<evidence type="ECO:0000313" key="2">
    <source>
        <dbReference type="EMBL" id="KHT58339.1"/>
    </source>
</evidence>
<dbReference type="InterPro" id="IPR044077">
    <property type="entry name" value="Amylosucrase"/>
</dbReference>
<dbReference type="GO" id="GO:0047669">
    <property type="term" value="F:amylosucrase activity"/>
    <property type="evidence" value="ECO:0007669"/>
    <property type="project" value="InterPro"/>
</dbReference>
<dbReference type="GO" id="GO:0005975">
    <property type="term" value="P:carbohydrate metabolic process"/>
    <property type="evidence" value="ECO:0007669"/>
    <property type="project" value="InterPro"/>
</dbReference>
<dbReference type="PANTHER" id="PTHR10357:SF213">
    <property type="entry name" value="ALPHA AMYLASE CATALYTIC REGION"/>
    <property type="match status" value="1"/>
</dbReference>
<organism evidence="2 3">
    <name type="scientific">Photobacterium gaetbulicola</name>
    <dbReference type="NCBI Taxonomy" id="1295392"/>
    <lineage>
        <taxon>Bacteria</taxon>
        <taxon>Pseudomonadati</taxon>
        <taxon>Pseudomonadota</taxon>
        <taxon>Gammaproteobacteria</taxon>
        <taxon>Vibrionales</taxon>
        <taxon>Vibrionaceae</taxon>
        <taxon>Photobacterium</taxon>
    </lineage>
</organism>
<dbReference type="Gene3D" id="1.10.1740.10">
    <property type="match status" value="1"/>
</dbReference>
<dbReference type="SMART" id="SM00642">
    <property type="entry name" value="Aamy"/>
    <property type="match status" value="1"/>
</dbReference>
<dbReference type="Pfam" id="PF00128">
    <property type="entry name" value="Alpha-amylase"/>
    <property type="match status" value="1"/>
</dbReference>
<dbReference type="AlphaFoldDB" id="A0A0B9FQL6"/>
<dbReference type="InterPro" id="IPR017853">
    <property type="entry name" value="GH"/>
</dbReference>
<comment type="caution">
    <text evidence="2">The sequence shown here is derived from an EMBL/GenBank/DDBJ whole genome shotgun (WGS) entry which is preliminary data.</text>
</comment>
<reference evidence="2 3" key="1">
    <citation type="submission" date="2014-12" db="EMBL/GenBank/DDBJ databases">
        <title>Genome sequencing of Photobacterium gaetbulicola AD005a.</title>
        <authorList>
            <person name="Adrian T.G.S."/>
            <person name="Chan K.G."/>
        </authorList>
    </citation>
    <scope>NUCLEOTIDE SEQUENCE [LARGE SCALE GENOMIC DNA]</scope>
    <source>
        <strain evidence="2 3">AD005a</strain>
    </source>
</reference>